<evidence type="ECO:0000259" key="1">
    <source>
        <dbReference type="PROSITE" id="PS50943"/>
    </source>
</evidence>
<dbReference type="GO" id="GO:0003677">
    <property type="term" value="F:DNA binding"/>
    <property type="evidence" value="ECO:0007669"/>
    <property type="project" value="InterPro"/>
</dbReference>
<dbReference type="AlphaFoldDB" id="A0A1V4I2P2"/>
<keyword evidence="3" id="KW-1185">Reference proteome</keyword>
<dbReference type="RefSeq" id="WP_079445391.1">
    <property type="nucleotide sequence ID" value="NZ_MWPQ01000004.1"/>
</dbReference>
<evidence type="ECO:0000313" key="3">
    <source>
        <dbReference type="Proteomes" id="UP000189940"/>
    </source>
</evidence>
<dbReference type="EMBL" id="MWPQ01000004">
    <property type="protein sequence ID" value="OPH84498.1"/>
    <property type="molecule type" value="Genomic_DNA"/>
</dbReference>
<organism evidence="2 3">
    <name type="scientific">Nitrobacter vulgaris</name>
    <dbReference type="NCBI Taxonomy" id="29421"/>
    <lineage>
        <taxon>Bacteria</taxon>
        <taxon>Pseudomonadati</taxon>
        <taxon>Pseudomonadota</taxon>
        <taxon>Alphaproteobacteria</taxon>
        <taxon>Hyphomicrobiales</taxon>
        <taxon>Nitrobacteraceae</taxon>
        <taxon>Nitrobacter</taxon>
    </lineage>
</organism>
<dbReference type="SMART" id="SM00530">
    <property type="entry name" value="HTH_XRE"/>
    <property type="match status" value="1"/>
</dbReference>
<name>A0A1V4I2P2_NITVU</name>
<accession>A0A1V4I2P2</accession>
<reference evidence="2 3" key="1">
    <citation type="submission" date="2017-02" db="EMBL/GenBank/DDBJ databases">
        <title>Genome sequence of the nitrite-oxidizing bacterium Nitrobacter vulgaris strain Ab1.</title>
        <authorList>
            <person name="Mellbye B.L."/>
            <person name="Davis E.W."/>
            <person name="Spieck E."/>
            <person name="Chang J.H."/>
            <person name="Bottomley P.J."/>
            <person name="Sayavedra-Soto L.A."/>
        </authorList>
    </citation>
    <scope>NUCLEOTIDE SEQUENCE [LARGE SCALE GENOMIC DNA]</scope>
    <source>
        <strain evidence="2 3">Ab1</strain>
    </source>
</reference>
<dbReference type="InterPro" id="IPR001387">
    <property type="entry name" value="Cro/C1-type_HTH"/>
</dbReference>
<comment type="caution">
    <text evidence="2">The sequence shown here is derived from an EMBL/GenBank/DDBJ whole genome shotgun (WGS) entry which is preliminary data.</text>
</comment>
<dbReference type="Gene3D" id="1.10.260.40">
    <property type="entry name" value="lambda repressor-like DNA-binding domains"/>
    <property type="match status" value="1"/>
</dbReference>
<proteinExistence type="predicted"/>
<dbReference type="Pfam" id="PF01381">
    <property type="entry name" value="HTH_3"/>
    <property type="match status" value="1"/>
</dbReference>
<gene>
    <name evidence="2" type="ORF">B2M20_01830</name>
</gene>
<dbReference type="SUPFAM" id="SSF47413">
    <property type="entry name" value="lambda repressor-like DNA-binding domains"/>
    <property type="match status" value="1"/>
</dbReference>
<dbReference type="CDD" id="cd00093">
    <property type="entry name" value="HTH_XRE"/>
    <property type="match status" value="1"/>
</dbReference>
<evidence type="ECO:0000313" key="2">
    <source>
        <dbReference type="EMBL" id="OPH84498.1"/>
    </source>
</evidence>
<sequence>MDQIARTPKQIGDAIRRQRRKLGLNQTGVGDKTKLRQATISAVESGALGTQLGTLCDILAALDLEFVIRPRTKAKPAEIEDIF</sequence>
<dbReference type="OrthoDB" id="9154356at2"/>
<dbReference type="InterPro" id="IPR010982">
    <property type="entry name" value="Lambda_DNA-bd_dom_sf"/>
</dbReference>
<dbReference type="STRING" id="29421.B2M20_01830"/>
<dbReference type="PROSITE" id="PS50943">
    <property type="entry name" value="HTH_CROC1"/>
    <property type="match status" value="1"/>
</dbReference>
<dbReference type="Proteomes" id="UP000189940">
    <property type="component" value="Unassembled WGS sequence"/>
</dbReference>
<protein>
    <submittedName>
        <fullName evidence="2">Transcriptional regulator</fullName>
    </submittedName>
</protein>
<feature type="domain" description="HTH cro/C1-type" evidence="1">
    <location>
        <begin position="15"/>
        <end position="69"/>
    </location>
</feature>